<feature type="domain" description="F-box" evidence="1">
    <location>
        <begin position="16"/>
        <end position="50"/>
    </location>
</feature>
<gene>
    <name evidence="2" type="ORF">RDWZM_010373</name>
</gene>
<dbReference type="Proteomes" id="UP001142055">
    <property type="component" value="Chromosome 4"/>
</dbReference>
<organism evidence="2 3">
    <name type="scientific">Blomia tropicalis</name>
    <name type="common">Mite</name>
    <dbReference type="NCBI Taxonomy" id="40697"/>
    <lineage>
        <taxon>Eukaryota</taxon>
        <taxon>Metazoa</taxon>
        <taxon>Ecdysozoa</taxon>
        <taxon>Arthropoda</taxon>
        <taxon>Chelicerata</taxon>
        <taxon>Arachnida</taxon>
        <taxon>Acari</taxon>
        <taxon>Acariformes</taxon>
        <taxon>Sarcoptiformes</taxon>
        <taxon>Astigmata</taxon>
        <taxon>Glycyphagoidea</taxon>
        <taxon>Echimyopodidae</taxon>
        <taxon>Blomia</taxon>
    </lineage>
</organism>
<keyword evidence="3" id="KW-1185">Reference proteome</keyword>
<evidence type="ECO:0000313" key="3">
    <source>
        <dbReference type="Proteomes" id="UP001142055"/>
    </source>
</evidence>
<accession>A0A9Q0RHM6</accession>
<evidence type="ECO:0000259" key="1">
    <source>
        <dbReference type="Pfam" id="PF00646"/>
    </source>
</evidence>
<dbReference type="AlphaFoldDB" id="A0A9Q0RHM6"/>
<name>A0A9Q0RHM6_BLOTA</name>
<protein>
    <recommendedName>
        <fullName evidence="1">F-box domain-containing protein</fullName>
    </recommendedName>
</protein>
<sequence>MNTKLIHQCSSQLPYIPYICLAKIVSHLKINDLCNLMETCHQLKDRIENEILPNINSICLCFSHKCPTYPKHGLAIFHVLPPFHDMEFIWKYDSIQKLLSKRCHEVAIIINLVFMNEILIVQDFFKTCYIDGKILTIRMTSGYEMCDSTFKTFPTRPYSTEEFYPLLGLQTFESIEQLKLDLIDLASTDTDQIISTSMNEIVHFPLKSFCLNIQEFSQIIRIEFERLCNLKSECKFQLGFIKFSLGDDWRNLNHFTNSSNITEIDLIQYENRSDWRNVFVSDWRRRRSLWMDIYRLEKIVRYAPNVNTLKTSIGSVSPNDWSRLFSQMSSLTKLEIVWWYDDKVWRPLLKDKAIHCSTLYNVQHLTLVFSNESHGRAITLLRSIKFPSLQTLTLKSTYPLFIRCNQCNQTFSSTYVCVRGIYVELAKYATNLKSFFAFDGEYLGKLQRKD</sequence>
<evidence type="ECO:0000313" key="2">
    <source>
        <dbReference type="EMBL" id="KAJ6215873.1"/>
    </source>
</evidence>
<dbReference type="EMBL" id="JAPWDV010000004">
    <property type="protein sequence ID" value="KAJ6215873.1"/>
    <property type="molecule type" value="Genomic_DNA"/>
</dbReference>
<reference evidence="2" key="1">
    <citation type="submission" date="2022-12" db="EMBL/GenBank/DDBJ databases">
        <title>Genome assemblies of Blomia tropicalis.</title>
        <authorList>
            <person name="Cui Y."/>
        </authorList>
    </citation>
    <scope>NUCLEOTIDE SEQUENCE</scope>
    <source>
        <tissue evidence="2">Adult mites</tissue>
    </source>
</reference>
<proteinExistence type="predicted"/>
<dbReference type="Pfam" id="PF00646">
    <property type="entry name" value="F-box"/>
    <property type="match status" value="1"/>
</dbReference>
<dbReference type="InterPro" id="IPR001810">
    <property type="entry name" value="F-box_dom"/>
</dbReference>
<comment type="caution">
    <text evidence="2">The sequence shown here is derived from an EMBL/GenBank/DDBJ whole genome shotgun (WGS) entry which is preliminary data.</text>
</comment>